<feature type="transmembrane region" description="Helical" evidence="1">
    <location>
        <begin position="312"/>
        <end position="332"/>
    </location>
</feature>
<dbReference type="HAMAP" id="MF_02062">
    <property type="entry name" value="GltS"/>
    <property type="match status" value="1"/>
</dbReference>
<sequence length="407" mass="43815">MTIDGFTTLFCACVVLLIGRFLNRWLPFLEKYHIPTPVSGGLVVAIVFGIVYYTMGYRFTFDSNLSSTFMLLFFASIGYSADFKKLAAGGKGLVLLIIACTGMVLVQNVVGVSLAKLLGLDGLYGLIAGSVTLVGGHGTGGAWGQTFETTYGLSNATAAAFACATWGLISGGIVGGPVAEYLIKRNKLKDLKNSQAQQNNDDDEHEAFEDEQKLRPIRASSVTEGIICLAFAMFLGSWLHTFVSGLNLAYWPNIPKFVYVLFMGIVLRTILQSVFKRELKEATIDVLGNVSLSLFIAISLISIKIWELSALALPILVILSIQTVLVVLYSIYVTFNVMGRNYDAAVICAGQCGFSLGATPTAVANMQSVTSHFGPSHKAFLLIPLVGAFFIDFVNAIAISLFATAIK</sequence>
<reference evidence="3 4" key="1">
    <citation type="submission" date="2017-08" db="EMBL/GenBank/DDBJ databases">
        <title>Reclassification of Bisgaard taxon 37 and 44.</title>
        <authorList>
            <person name="Christensen H."/>
        </authorList>
    </citation>
    <scope>NUCLEOTIDE SEQUENCE [LARGE SCALE GENOMIC DNA]</scope>
    <source>
        <strain evidence="3 4">B96_4</strain>
    </source>
</reference>
<dbReference type="Proteomes" id="UP000266258">
    <property type="component" value="Unassembled WGS sequence"/>
</dbReference>
<dbReference type="GO" id="GO:0015813">
    <property type="term" value="P:L-glutamate transmembrane transport"/>
    <property type="evidence" value="ECO:0007669"/>
    <property type="project" value="UniProtKB-UniRule"/>
</dbReference>
<keyword evidence="1" id="KW-0472">Membrane</keyword>
<keyword evidence="4" id="KW-1185">Reference proteome</keyword>
<keyword evidence="1" id="KW-0406">Ion transport</keyword>
<dbReference type="GO" id="GO:0005886">
    <property type="term" value="C:plasma membrane"/>
    <property type="evidence" value="ECO:0007669"/>
    <property type="project" value="UniProtKB-SubCell"/>
</dbReference>
<organism evidence="3 4">
    <name type="scientific">Psittacicella melopsittaci</name>
    <dbReference type="NCBI Taxonomy" id="2028576"/>
    <lineage>
        <taxon>Bacteria</taxon>
        <taxon>Pseudomonadati</taxon>
        <taxon>Pseudomonadota</taxon>
        <taxon>Gammaproteobacteria</taxon>
        <taxon>Pasteurellales</taxon>
        <taxon>Psittacicellaceae</taxon>
        <taxon>Psittacicella</taxon>
    </lineage>
</organism>
<feature type="transmembrane region" description="Helical" evidence="1">
    <location>
        <begin position="93"/>
        <end position="115"/>
    </location>
</feature>
<keyword evidence="1" id="KW-0812">Transmembrane</keyword>
<keyword evidence="1" id="KW-0769">Symport</keyword>
<dbReference type="OrthoDB" id="4921038at2"/>
<dbReference type="Pfam" id="PF03616">
    <property type="entry name" value="Glt_symporter"/>
    <property type="match status" value="1"/>
</dbReference>
<feature type="transmembrane region" description="Helical" evidence="1">
    <location>
        <begin position="287"/>
        <end position="306"/>
    </location>
</feature>
<dbReference type="InterPro" id="IPR004445">
    <property type="entry name" value="GltS"/>
</dbReference>
<dbReference type="PANTHER" id="PTHR36178">
    <property type="entry name" value="SLR0625 PROTEIN"/>
    <property type="match status" value="1"/>
</dbReference>
<keyword evidence="1" id="KW-0739">Sodium transport</keyword>
<keyword evidence="1" id="KW-1133">Transmembrane helix</keyword>
<evidence type="ECO:0000256" key="2">
    <source>
        <dbReference type="NCBIfam" id="TIGR00210"/>
    </source>
</evidence>
<feature type="transmembrane region" description="Helical" evidence="1">
    <location>
        <begin position="158"/>
        <end position="183"/>
    </location>
</feature>
<protein>
    <recommendedName>
        <fullName evidence="1 2">Sodium/glutamate symporter</fullName>
    </recommendedName>
</protein>
<feature type="transmembrane region" description="Helical" evidence="1">
    <location>
        <begin position="225"/>
        <end position="251"/>
    </location>
</feature>
<keyword evidence="1" id="KW-0997">Cell inner membrane</keyword>
<keyword evidence="1" id="KW-0813">Transport</keyword>
<feature type="transmembrane region" description="Helical" evidence="1">
    <location>
        <begin position="65"/>
        <end position="81"/>
    </location>
</feature>
<comment type="function">
    <text evidence="1">Catalyzes the sodium-dependent transport of glutamate.</text>
</comment>
<comment type="similarity">
    <text evidence="1">Belongs to the glutamate:Na(+) symporter (ESS) (TC 2.A.27) family.</text>
</comment>
<name>A0A3A1Y2E6_9GAMM</name>
<comment type="subcellular location">
    <subcellularLocation>
        <location evidence="1">Cell inner membrane</location>
        <topology evidence="1">Multi-pass membrane protein</topology>
    </subcellularLocation>
</comment>
<dbReference type="GO" id="GO:0015501">
    <property type="term" value="F:glutamate:sodium symporter activity"/>
    <property type="evidence" value="ECO:0007669"/>
    <property type="project" value="UniProtKB-UniRule"/>
</dbReference>
<keyword evidence="1" id="KW-1003">Cell membrane</keyword>
<comment type="caution">
    <text evidence="3">The sequence shown here is derived from an EMBL/GenBank/DDBJ whole genome shotgun (WGS) entry which is preliminary data.</text>
</comment>
<evidence type="ECO:0000313" key="4">
    <source>
        <dbReference type="Proteomes" id="UP000266258"/>
    </source>
</evidence>
<proteinExistence type="inferred from homology"/>
<feature type="transmembrane region" description="Helical" evidence="1">
    <location>
        <begin position="34"/>
        <end position="53"/>
    </location>
</feature>
<evidence type="ECO:0000256" key="1">
    <source>
        <dbReference type="HAMAP-Rule" id="MF_02062"/>
    </source>
</evidence>
<feature type="transmembrane region" description="Helical" evidence="1">
    <location>
        <begin position="344"/>
        <end position="367"/>
    </location>
</feature>
<accession>A0A3A1Y2E6</accession>
<feature type="transmembrane region" description="Helical" evidence="1">
    <location>
        <begin position="379"/>
        <end position="406"/>
    </location>
</feature>
<keyword evidence="1" id="KW-0029">Amino-acid transport</keyword>
<dbReference type="RefSeq" id="WP_119497763.1">
    <property type="nucleotide sequence ID" value="NZ_NRJH01000066.1"/>
</dbReference>
<evidence type="ECO:0000313" key="3">
    <source>
        <dbReference type="EMBL" id="RIY31476.1"/>
    </source>
</evidence>
<dbReference type="EMBL" id="NRJH01000066">
    <property type="protein sequence ID" value="RIY31476.1"/>
    <property type="molecule type" value="Genomic_DNA"/>
</dbReference>
<dbReference type="AlphaFoldDB" id="A0A3A1Y2E6"/>
<feature type="transmembrane region" description="Helical" evidence="1">
    <location>
        <begin position="6"/>
        <end position="22"/>
    </location>
</feature>
<gene>
    <name evidence="1 3" type="primary">gltS</name>
    <name evidence="3" type="ORF">CJP74_07230</name>
</gene>
<dbReference type="NCBIfam" id="TIGR00210">
    <property type="entry name" value="gltS"/>
    <property type="match status" value="1"/>
</dbReference>
<keyword evidence="1" id="KW-0915">Sodium</keyword>
<feature type="transmembrane region" description="Helical" evidence="1">
    <location>
        <begin position="257"/>
        <end position="275"/>
    </location>
</feature>
<dbReference type="PANTHER" id="PTHR36178:SF1">
    <property type="entry name" value="SODIUM_GLUTAMATE SYMPORTER"/>
    <property type="match status" value="1"/>
</dbReference>